<name>A0A6I3SL37_HELMO</name>
<comment type="caution">
    <text evidence="1">The sequence shown here is derived from an EMBL/GenBank/DDBJ whole genome shotgun (WGS) entry which is preliminary data.</text>
</comment>
<dbReference type="Gene3D" id="3.40.50.150">
    <property type="entry name" value="Vaccinia Virus protein VP39"/>
    <property type="match status" value="1"/>
</dbReference>
<dbReference type="AlphaFoldDB" id="A0A6I3SL37"/>
<evidence type="ECO:0000313" key="2">
    <source>
        <dbReference type="Proteomes" id="UP000430670"/>
    </source>
</evidence>
<sequence length="249" mass="28746">MIKKGYESSKDDRALRRRFFELYKDCPIPEDEVLSNLGLFIARQKLARIMLMNDLYKMIVPIPGVVMEFGCRYGQNLALFSNFRGMYEPFNHSRKIIGFDTFEGFPHVDEKDGNAEIAQQGFYSVPKGYEQYLHEVMDYHEKEAPLAHIKKFELVKGDCSQTVEKYLNDNPETVVALAYFDLDLYRPTKDCLSAIQKHLIKGSVLAFDDVNLHDFPGETIAIQEFFGLNSCRLLRSPYSGAFQTYMVVE</sequence>
<protein>
    <submittedName>
        <fullName evidence="1">Crotonobetainyl-CoA--carnitine CoA-transferase</fullName>
    </submittedName>
</protein>
<dbReference type="OrthoDB" id="149130at2"/>
<evidence type="ECO:0000313" key="1">
    <source>
        <dbReference type="EMBL" id="MTV49688.1"/>
    </source>
</evidence>
<dbReference type="InterPro" id="IPR008884">
    <property type="entry name" value="TylF_MeTrfase"/>
</dbReference>
<dbReference type="PANTHER" id="PTHR40036:SF1">
    <property type="entry name" value="MACROCIN O-METHYLTRANSFERASE"/>
    <property type="match status" value="1"/>
</dbReference>
<dbReference type="PANTHER" id="PTHR40036">
    <property type="entry name" value="MACROCIN O-METHYLTRANSFERASE"/>
    <property type="match status" value="1"/>
</dbReference>
<dbReference type="EMBL" id="WNKU01000013">
    <property type="protein sequence ID" value="MTV49688.1"/>
    <property type="molecule type" value="Genomic_DNA"/>
</dbReference>
<keyword evidence="2" id="KW-1185">Reference proteome</keyword>
<reference evidence="1 2" key="1">
    <citation type="submission" date="2019-11" db="EMBL/GenBank/DDBJ databases">
        <title>Whole-genome sequence of a the green, strictly anaerobic photosynthetic bacterium Heliobacillus mobilis DSM 6151.</title>
        <authorList>
            <person name="Kyndt J.A."/>
            <person name="Meyer T.E."/>
        </authorList>
    </citation>
    <scope>NUCLEOTIDE SEQUENCE [LARGE SCALE GENOMIC DNA]</scope>
    <source>
        <strain evidence="1 2">DSM 6151</strain>
    </source>
</reference>
<dbReference type="InterPro" id="IPR029063">
    <property type="entry name" value="SAM-dependent_MTases_sf"/>
</dbReference>
<dbReference type="GO" id="GO:0016740">
    <property type="term" value="F:transferase activity"/>
    <property type="evidence" value="ECO:0007669"/>
    <property type="project" value="UniProtKB-KW"/>
</dbReference>
<dbReference type="SUPFAM" id="SSF53335">
    <property type="entry name" value="S-adenosyl-L-methionine-dependent methyltransferases"/>
    <property type="match status" value="1"/>
</dbReference>
<accession>A0A6I3SL37</accession>
<dbReference type="Proteomes" id="UP000430670">
    <property type="component" value="Unassembled WGS sequence"/>
</dbReference>
<gene>
    <name evidence="1" type="ORF">GJ688_11950</name>
</gene>
<proteinExistence type="predicted"/>
<dbReference type="RefSeq" id="WP_155476785.1">
    <property type="nucleotide sequence ID" value="NZ_WNKU01000013.1"/>
</dbReference>
<keyword evidence="1" id="KW-0808">Transferase</keyword>
<organism evidence="1 2">
    <name type="scientific">Heliobacterium mobile</name>
    <name type="common">Heliobacillus mobilis</name>
    <dbReference type="NCBI Taxonomy" id="28064"/>
    <lineage>
        <taxon>Bacteria</taxon>
        <taxon>Bacillati</taxon>
        <taxon>Bacillota</taxon>
        <taxon>Clostridia</taxon>
        <taxon>Eubacteriales</taxon>
        <taxon>Heliobacteriaceae</taxon>
        <taxon>Heliobacterium</taxon>
    </lineage>
</organism>